<evidence type="ECO:0000259" key="9">
    <source>
        <dbReference type="Pfam" id="PF00291"/>
    </source>
</evidence>
<comment type="cofactor">
    <cofactor evidence="1">
        <name>Ca(2+)</name>
        <dbReference type="ChEBI" id="CHEBI:29108"/>
    </cofactor>
</comment>
<proteinExistence type="inferred from homology"/>
<comment type="cofactor">
    <cofactor evidence="3">
        <name>Mn(2+)</name>
        <dbReference type="ChEBI" id="CHEBI:29035"/>
    </cofactor>
</comment>
<reference evidence="10 11" key="1">
    <citation type="submission" date="2018-09" db="EMBL/GenBank/DDBJ databases">
        <title>Mesorhizobium carmichaelinearum sp. nov. isolated from Carmichaelinea spp. root nodules in New Zealand.</title>
        <authorList>
            <person name="De Meyer S.E."/>
        </authorList>
    </citation>
    <scope>NUCLEOTIDE SEQUENCE [LARGE SCALE GENOMIC DNA]</scope>
    <source>
        <strain evidence="10 11">ICMP19557</strain>
    </source>
</reference>
<comment type="similarity">
    <text evidence="5">Belongs to the serine/threonine dehydratase family.</text>
</comment>
<evidence type="ECO:0000256" key="1">
    <source>
        <dbReference type="ARBA" id="ARBA00001913"/>
    </source>
</evidence>
<comment type="cofactor">
    <cofactor evidence="4">
        <name>Mg(2+)</name>
        <dbReference type="ChEBI" id="CHEBI:18420"/>
    </cofactor>
</comment>
<dbReference type="Proteomes" id="UP000272706">
    <property type="component" value="Unassembled WGS sequence"/>
</dbReference>
<dbReference type="PROSITE" id="PS00165">
    <property type="entry name" value="DEHYDRATASE_SER_THR"/>
    <property type="match status" value="1"/>
</dbReference>
<dbReference type="RefSeq" id="WP_120019099.1">
    <property type="nucleotide sequence ID" value="NZ_QZWZ01000071.1"/>
</dbReference>
<keyword evidence="11" id="KW-1185">Reference proteome</keyword>
<dbReference type="CDD" id="cd01562">
    <property type="entry name" value="Thr-dehyd"/>
    <property type="match status" value="1"/>
</dbReference>
<keyword evidence="6" id="KW-0460">Magnesium</keyword>
<organism evidence="10 11">
    <name type="scientific">Mesorhizobium waimense</name>
    <dbReference type="NCBI Taxonomy" id="1300307"/>
    <lineage>
        <taxon>Bacteria</taxon>
        <taxon>Pseudomonadati</taxon>
        <taxon>Pseudomonadota</taxon>
        <taxon>Alphaproteobacteria</taxon>
        <taxon>Hyphomicrobiales</taxon>
        <taxon>Phyllobacteriaceae</taxon>
        <taxon>Mesorhizobium</taxon>
    </lineage>
</organism>
<protein>
    <submittedName>
        <fullName evidence="10">Threonine/serine dehydratase</fullName>
    </submittedName>
</protein>
<gene>
    <name evidence="10" type="ORF">D3227_37345</name>
</gene>
<evidence type="ECO:0000313" key="10">
    <source>
        <dbReference type="EMBL" id="RJT26316.1"/>
    </source>
</evidence>
<dbReference type="GO" id="GO:0005524">
    <property type="term" value="F:ATP binding"/>
    <property type="evidence" value="ECO:0007669"/>
    <property type="project" value="TreeGrafter"/>
</dbReference>
<dbReference type="SUPFAM" id="SSF53686">
    <property type="entry name" value="Tryptophan synthase beta subunit-like PLP-dependent enzymes"/>
    <property type="match status" value="1"/>
</dbReference>
<dbReference type="GO" id="GO:0018114">
    <property type="term" value="F:threonine racemase activity"/>
    <property type="evidence" value="ECO:0007669"/>
    <property type="project" value="TreeGrafter"/>
</dbReference>
<dbReference type="GO" id="GO:0003941">
    <property type="term" value="F:L-serine ammonia-lyase activity"/>
    <property type="evidence" value="ECO:0007669"/>
    <property type="project" value="TreeGrafter"/>
</dbReference>
<comment type="cofactor">
    <cofactor evidence="2">
        <name>pyridoxal 5'-phosphate</name>
        <dbReference type="ChEBI" id="CHEBI:597326"/>
    </cofactor>
</comment>
<evidence type="ECO:0000256" key="7">
    <source>
        <dbReference type="ARBA" id="ARBA00022898"/>
    </source>
</evidence>
<feature type="domain" description="Tryptophan synthase beta chain-like PALP" evidence="9">
    <location>
        <begin position="36"/>
        <end position="325"/>
    </location>
</feature>
<dbReference type="GO" id="GO:0030170">
    <property type="term" value="F:pyridoxal phosphate binding"/>
    <property type="evidence" value="ECO:0007669"/>
    <property type="project" value="InterPro"/>
</dbReference>
<evidence type="ECO:0000256" key="8">
    <source>
        <dbReference type="ARBA" id="ARBA00023239"/>
    </source>
</evidence>
<keyword evidence="7" id="KW-0663">Pyridoxal phosphate</keyword>
<evidence type="ECO:0000256" key="3">
    <source>
        <dbReference type="ARBA" id="ARBA00001936"/>
    </source>
</evidence>
<keyword evidence="8" id="KW-0456">Lyase</keyword>
<accession>A0A3A5K0U4</accession>
<evidence type="ECO:0000256" key="6">
    <source>
        <dbReference type="ARBA" id="ARBA00022842"/>
    </source>
</evidence>
<dbReference type="GO" id="GO:0000287">
    <property type="term" value="F:magnesium ion binding"/>
    <property type="evidence" value="ECO:0007669"/>
    <property type="project" value="TreeGrafter"/>
</dbReference>
<dbReference type="GO" id="GO:0030378">
    <property type="term" value="F:serine racemase activity"/>
    <property type="evidence" value="ECO:0007669"/>
    <property type="project" value="TreeGrafter"/>
</dbReference>
<dbReference type="GO" id="GO:0070179">
    <property type="term" value="P:D-serine biosynthetic process"/>
    <property type="evidence" value="ECO:0007669"/>
    <property type="project" value="TreeGrafter"/>
</dbReference>
<dbReference type="PANTHER" id="PTHR43050">
    <property type="entry name" value="SERINE / THREONINE RACEMASE FAMILY MEMBER"/>
    <property type="match status" value="1"/>
</dbReference>
<dbReference type="Pfam" id="PF00291">
    <property type="entry name" value="PALP"/>
    <property type="match status" value="1"/>
</dbReference>
<dbReference type="EMBL" id="QZWZ01000071">
    <property type="protein sequence ID" value="RJT26316.1"/>
    <property type="molecule type" value="Genomic_DNA"/>
</dbReference>
<dbReference type="AlphaFoldDB" id="A0A3A5K0U4"/>
<dbReference type="FunFam" id="3.40.50.1100:FF:000005">
    <property type="entry name" value="Threonine dehydratase catabolic"/>
    <property type="match status" value="1"/>
</dbReference>
<dbReference type="Gene3D" id="3.40.50.1100">
    <property type="match status" value="2"/>
</dbReference>
<sequence length="352" mass="37103">MDDQTGPCIDSDSWALEAPDLDEIEAAIGNVATLCNVTPVLESAALNKRLNGRLLVKAEGLQRTGSFKLRGAVNRITQLNEGECRRGVIAFSSGNHGQAVAAAAKHFGIHALIVMPSDVSPLKLRKTTELGAEVVFYNKATQDREEVTARIVKSRGLVLVPPYDDRRIVAGAATLGLELLRQVASLGTSLDALVVNCSGGGLTAGCALARNALSPSTALIACEPEAFDDTARSLKLGTRVRNDLAAQSICDALQSPMPGQLTFKINREAIDECITVTDAEVIDAMAVASEEFGLVVEPGGAASLAAVLSGKVSIADKVVGITFSGSNIDRESFVKLLSRLETPVSAWRTHEL</sequence>
<comment type="caution">
    <text evidence="10">The sequence shown here is derived from an EMBL/GenBank/DDBJ whole genome shotgun (WGS) entry which is preliminary data.</text>
</comment>
<dbReference type="InterPro" id="IPR000634">
    <property type="entry name" value="Ser/Thr_deHydtase_PyrdxlP-BS"/>
</dbReference>
<name>A0A3A5K0U4_9HYPH</name>
<evidence type="ECO:0000313" key="11">
    <source>
        <dbReference type="Proteomes" id="UP000272706"/>
    </source>
</evidence>
<dbReference type="PANTHER" id="PTHR43050:SF1">
    <property type="entry name" value="SERINE RACEMASE"/>
    <property type="match status" value="1"/>
</dbReference>
<dbReference type="InterPro" id="IPR001926">
    <property type="entry name" value="TrpB-like_PALP"/>
</dbReference>
<evidence type="ECO:0000256" key="4">
    <source>
        <dbReference type="ARBA" id="ARBA00001946"/>
    </source>
</evidence>
<evidence type="ECO:0000256" key="2">
    <source>
        <dbReference type="ARBA" id="ARBA00001933"/>
    </source>
</evidence>
<evidence type="ECO:0000256" key="5">
    <source>
        <dbReference type="ARBA" id="ARBA00010869"/>
    </source>
</evidence>
<dbReference type="InterPro" id="IPR036052">
    <property type="entry name" value="TrpB-like_PALP_sf"/>
</dbReference>